<dbReference type="PANTHER" id="PTHR47649:SF1">
    <property type="entry name" value="RIBONUCLEASE D"/>
    <property type="match status" value="1"/>
</dbReference>
<evidence type="ECO:0000256" key="6">
    <source>
        <dbReference type="HAMAP-Rule" id="MF_01899"/>
    </source>
</evidence>
<dbReference type="EMBL" id="BMKW01000005">
    <property type="protein sequence ID" value="GGJ15231.1"/>
    <property type="molecule type" value="Genomic_DNA"/>
</dbReference>
<comment type="subcellular location">
    <subcellularLocation>
        <location evidence="6">Cytoplasm</location>
    </subcellularLocation>
</comment>
<evidence type="ECO:0000256" key="3">
    <source>
        <dbReference type="ARBA" id="ARBA00022722"/>
    </source>
</evidence>
<evidence type="ECO:0000256" key="2">
    <source>
        <dbReference type="ARBA" id="ARBA00022694"/>
    </source>
</evidence>
<name>A0A917KJN8_9PROT</name>
<sequence length="401" mass="43253">MSRRPAAASAIATSGEALPALITETEELAALCARLREERFVTVDTEFMRERTYWPELCLVQLAGDHEVAEVDALAPGLDLAPLGELLADPAVVKVFHAARQDVEIFLLKFDAVPTPLFDTQIAAMVAGFGDQVSYDGLCRSLAGVQIDKAHRFSDWSARPLSPAQLAYAAADVTHLRKIYTALDTKLRREGRLAWVAEEMAALADPATYRQDPETAWEKLRPRTTNRRFLGVLQAVTAWREREAQRINIPRQRLVKDETLLEIAATTPMTAADLARARGISEGFAKGRSGAGLIAAVEAGRALPDDALPEAPKDRAGPPASPALVALLKVLLAAKSEEHNVAPKLLASSDDLDRLASGDGAEVPAMHGWRREVFGEAAQALKTGKLALGVDGKRVKLIPAG</sequence>
<dbReference type="RefSeq" id="WP_188967203.1">
    <property type="nucleotide sequence ID" value="NZ_BMKW01000005.1"/>
</dbReference>
<comment type="cofactor">
    <cofactor evidence="6">
        <name>a divalent metal cation</name>
        <dbReference type="ChEBI" id="CHEBI:60240"/>
    </cofactor>
</comment>
<dbReference type="Proteomes" id="UP000661507">
    <property type="component" value="Unassembled WGS sequence"/>
</dbReference>
<evidence type="ECO:0000259" key="7">
    <source>
        <dbReference type="PROSITE" id="PS50967"/>
    </source>
</evidence>
<dbReference type="GO" id="GO:0042780">
    <property type="term" value="P:tRNA 3'-end processing"/>
    <property type="evidence" value="ECO:0007669"/>
    <property type="project" value="UniProtKB-UniRule"/>
</dbReference>
<evidence type="ECO:0000256" key="4">
    <source>
        <dbReference type="ARBA" id="ARBA00022801"/>
    </source>
</evidence>
<evidence type="ECO:0000313" key="9">
    <source>
        <dbReference type="Proteomes" id="UP000661507"/>
    </source>
</evidence>
<organism evidence="8 9">
    <name type="scientific">Neoroseomonas lacus</name>
    <dbReference type="NCBI Taxonomy" id="287609"/>
    <lineage>
        <taxon>Bacteria</taxon>
        <taxon>Pseudomonadati</taxon>
        <taxon>Pseudomonadota</taxon>
        <taxon>Alphaproteobacteria</taxon>
        <taxon>Acetobacterales</taxon>
        <taxon>Acetobacteraceae</taxon>
        <taxon>Neoroseomonas</taxon>
    </lineage>
</organism>
<evidence type="ECO:0000256" key="1">
    <source>
        <dbReference type="ARBA" id="ARBA00022490"/>
    </source>
</evidence>
<dbReference type="SMART" id="SM00474">
    <property type="entry name" value="35EXOc"/>
    <property type="match status" value="1"/>
</dbReference>
<comment type="similarity">
    <text evidence="6">Belongs to the RNase D family.</text>
</comment>
<dbReference type="InterPro" id="IPR002121">
    <property type="entry name" value="HRDC_dom"/>
</dbReference>
<dbReference type="HAMAP" id="MF_01899">
    <property type="entry name" value="RNase_D"/>
    <property type="match status" value="1"/>
</dbReference>
<accession>A0A917KJN8</accession>
<evidence type="ECO:0000256" key="5">
    <source>
        <dbReference type="ARBA" id="ARBA00022839"/>
    </source>
</evidence>
<dbReference type="InterPro" id="IPR010997">
    <property type="entry name" value="HRDC-like_sf"/>
</dbReference>
<evidence type="ECO:0000313" key="8">
    <source>
        <dbReference type="EMBL" id="GGJ15231.1"/>
    </source>
</evidence>
<reference evidence="8" key="2">
    <citation type="submission" date="2020-09" db="EMBL/GenBank/DDBJ databases">
        <authorList>
            <person name="Sun Q."/>
            <person name="Zhou Y."/>
        </authorList>
    </citation>
    <scope>NUCLEOTIDE SEQUENCE</scope>
    <source>
        <strain evidence="8">CGMCC 1.3617</strain>
    </source>
</reference>
<keyword evidence="3 6" id="KW-0540">Nuclease</keyword>
<keyword evidence="2 6" id="KW-0819">tRNA processing</keyword>
<comment type="function">
    <text evidence="6">Exonuclease involved in the 3' processing of various precursor tRNAs. Initiates hydrolysis at the 3'-terminus of an RNA molecule and releases 5'-mononucleotides.</text>
</comment>
<dbReference type="GO" id="GO:0000166">
    <property type="term" value="F:nucleotide binding"/>
    <property type="evidence" value="ECO:0007669"/>
    <property type="project" value="InterPro"/>
</dbReference>
<reference evidence="8" key="1">
    <citation type="journal article" date="2014" name="Int. J. Syst. Evol. Microbiol.">
        <title>Complete genome sequence of Corynebacterium casei LMG S-19264T (=DSM 44701T), isolated from a smear-ripened cheese.</title>
        <authorList>
            <consortium name="US DOE Joint Genome Institute (JGI-PGF)"/>
            <person name="Walter F."/>
            <person name="Albersmeier A."/>
            <person name="Kalinowski J."/>
            <person name="Ruckert C."/>
        </authorList>
    </citation>
    <scope>NUCLEOTIDE SEQUENCE</scope>
    <source>
        <strain evidence="8">CGMCC 1.3617</strain>
    </source>
</reference>
<dbReference type="PANTHER" id="PTHR47649">
    <property type="entry name" value="RIBONUCLEASE D"/>
    <property type="match status" value="1"/>
</dbReference>
<dbReference type="InterPro" id="IPR002562">
    <property type="entry name" value="3'-5'_exonuclease_dom"/>
</dbReference>
<dbReference type="InterPro" id="IPR044876">
    <property type="entry name" value="HRDC_dom_sf"/>
</dbReference>
<dbReference type="CDD" id="cd06142">
    <property type="entry name" value="RNaseD_exo"/>
    <property type="match status" value="1"/>
</dbReference>
<comment type="caution">
    <text evidence="8">The sequence shown here is derived from an EMBL/GenBank/DDBJ whole genome shotgun (WGS) entry which is preliminary data.</text>
</comment>
<dbReference type="GO" id="GO:0005737">
    <property type="term" value="C:cytoplasm"/>
    <property type="evidence" value="ECO:0007669"/>
    <property type="project" value="UniProtKB-SubCell"/>
</dbReference>
<dbReference type="GO" id="GO:0008408">
    <property type="term" value="F:3'-5' exonuclease activity"/>
    <property type="evidence" value="ECO:0007669"/>
    <property type="project" value="InterPro"/>
</dbReference>
<gene>
    <name evidence="6 8" type="primary">rnd</name>
    <name evidence="8" type="ORF">GCM10011320_23120</name>
</gene>
<comment type="catalytic activity">
    <reaction evidence="6">
        <text>Exonucleolytic cleavage that removes extra residues from the 3'-terminus of tRNA to produce 5'-mononucleotides.</text>
        <dbReference type="EC" id="3.1.13.5"/>
    </reaction>
</comment>
<dbReference type="InterPro" id="IPR012337">
    <property type="entry name" value="RNaseH-like_sf"/>
</dbReference>
<dbReference type="PROSITE" id="PS50967">
    <property type="entry name" value="HRDC"/>
    <property type="match status" value="1"/>
</dbReference>
<dbReference type="InterPro" id="IPR036397">
    <property type="entry name" value="RNaseH_sf"/>
</dbReference>
<keyword evidence="1 6" id="KW-0963">Cytoplasm</keyword>
<protein>
    <recommendedName>
        <fullName evidence="6">Ribonuclease D</fullName>
        <shortName evidence="6">RNase D</shortName>
        <ecNumber evidence="6">3.1.13.5</ecNumber>
    </recommendedName>
</protein>
<dbReference type="SUPFAM" id="SSF53098">
    <property type="entry name" value="Ribonuclease H-like"/>
    <property type="match status" value="1"/>
</dbReference>
<proteinExistence type="inferred from homology"/>
<keyword evidence="9" id="KW-1185">Reference proteome</keyword>
<keyword evidence="4 6" id="KW-0378">Hydrolase</keyword>
<dbReference type="SUPFAM" id="SSF47819">
    <property type="entry name" value="HRDC-like"/>
    <property type="match status" value="2"/>
</dbReference>
<dbReference type="Pfam" id="PF00570">
    <property type="entry name" value="HRDC"/>
    <property type="match status" value="1"/>
</dbReference>
<dbReference type="NCBIfam" id="TIGR01388">
    <property type="entry name" value="rnd"/>
    <property type="match status" value="1"/>
</dbReference>
<dbReference type="AlphaFoldDB" id="A0A917KJN8"/>
<dbReference type="GO" id="GO:0033890">
    <property type="term" value="F:ribonuclease D activity"/>
    <property type="evidence" value="ECO:0007669"/>
    <property type="project" value="UniProtKB-UniRule"/>
</dbReference>
<dbReference type="InterPro" id="IPR051086">
    <property type="entry name" value="RNase_D-like"/>
</dbReference>
<feature type="domain" description="HRDC" evidence="7">
    <location>
        <begin position="226"/>
        <end position="307"/>
    </location>
</feature>
<dbReference type="Gene3D" id="1.10.150.80">
    <property type="entry name" value="HRDC domain"/>
    <property type="match status" value="1"/>
</dbReference>
<keyword evidence="5 6" id="KW-0269">Exonuclease</keyword>
<dbReference type="Pfam" id="PF01612">
    <property type="entry name" value="DNA_pol_A_exo1"/>
    <property type="match status" value="1"/>
</dbReference>
<dbReference type="EC" id="3.1.13.5" evidence="6"/>
<dbReference type="InterPro" id="IPR006292">
    <property type="entry name" value="RNase_D"/>
</dbReference>
<dbReference type="GO" id="GO:0003676">
    <property type="term" value="F:nucleic acid binding"/>
    <property type="evidence" value="ECO:0007669"/>
    <property type="project" value="InterPro"/>
</dbReference>
<dbReference type="Gene3D" id="3.30.420.10">
    <property type="entry name" value="Ribonuclease H-like superfamily/Ribonuclease H"/>
    <property type="match status" value="1"/>
</dbReference>
<dbReference type="SMART" id="SM00341">
    <property type="entry name" value="HRDC"/>
    <property type="match status" value="1"/>
</dbReference>